<dbReference type="Proteomes" id="UP000324832">
    <property type="component" value="Unassembled WGS sequence"/>
</dbReference>
<reference evidence="1 2" key="1">
    <citation type="submission" date="2017-07" db="EMBL/GenBank/DDBJ databases">
        <authorList>
            <person name="Talla V."/>
            <person name="Backstrom N."/>
        </authorList>
    </citation>
    <scope>NUCLEOTIDE SEQUENCE [LARGE SCALE GENOMIC DNA]</scope>
</reference>
<dbReference type="EMBL" id="FZQP02000260">
    <property type="protein sequence ID" value="VVC88214.1"/>
    <property type="molecule type" value="Genomic_DNA"/>
</dbReference>
<name>A0A5E4PT09_9NEOP</name>
<organism evidence="1 2">
    <name type="scientific">Leptidea sinapis</name>
    <dbReference type="NCBI Taxonomy" id="189913"/>
    <lineage>
        <taxon>Eukaryota</taxon>
        <taxon>Metazoa</taxon>
        <taxon>Ecdysozoa</taxon>
        <taxon>Arthropoda</taxon>
        <taxon>Hexapoda</taxon>
        <taxon>Insecta</taxon>
        <taxon>Pterygota</taxon>
        <taxon>Neoptera</taxon>
        <taxon>Endopterygota</taxon>
        <taxon>Lepidoptera</taxon>
        <taxon>Glossata</taxon>
        <taxon>Ditrysia</taxon>
        <taxon>Papilionoidea</taxon>
        <taxon>Pieridae</taxon>
        <taxon>Dismorphiinae</taxon>
        <taxon>Leptidea</taxon>
    </lineage>
</organism>
<proteinExistence type="predicted"/>
<sequence length="64" mass="7470">MSVTQRNEMLDEVSFAVRVYDTNQALWQQVSKKRALDSCMQYNQALIYVASKYQHLADLVVDEK</sequence>
<accession>A0A5E4PT09</accession>
<keyword evidence="2" id="KW-1185">Reference proteome</keyword>
<dbReference type="AlphaFoldDB" id="A0A5E4PT09"/>
<gene>
    <name evidence="1" type="ORF">LSINAPIS_LOCUS1640</name>
</gene>
<evidence type="ECO:0000313" key="2">
    <source>
        <dbReference type="Proteomes" id="UP000324832"/>
    </source>
</evidence>
<protein>
    <submittedName>
        <fullName evidence="1">Uncharacterized protein</fullName>
    </submittedName>
</protein>
<evidence type="ECO:0000313" key="1">
    <source>
        <dbReference type="EMBL" id="VVC88214.1"/>
    </source>
</evidence>